<dbReference type="Proteomes" id="UP000320235">
    <property type="component" value="Unassembled WGS sequence"/>
</dbReference>
<feature type="domain" description="DUF5605" evidence="3">
    <location>
        <begin position="403"/>
        <end position="498"/>
    </location>
</feature>
<feature type="domain" description="DUF5060" evidence="2">
    <location>
        <begin position="6"/>
        <end position="70"/>
    </location>
</feature>
<proteinExistence type="predicted"/>
<comment type="caution">
    <text evidence="4">The sequence shown here is derived from an EMBL/GenBank/DDBJ whole genome shotgun (WGS) entry which is preliminary data.</text>
</comment>
<dbReference type="Gene3D" id="2.60.40.3950">
    <property type="match status" value="1"/>
</dbReference>
<protein>
    <submittedName>
        <fullName evidence="4">Uncharacterized protein DUF5060</fullName>
    </submittedName>
</protein>
<dbReference type="PANTHER" id="PTHR37836:SF2">
    <property type="entry name" value="DUF4038 DOMAIN-CONTAINING PROTEIN"/>
    <property type="match status" value="1"/>
</dbReference>
<organism evidence="4 5">
    <name type="scientific">Microbacterium kyungheense</name>
    <dbReference type="NCBI Taxonomy" id="1263636"/>
    <lineage>
        <taxon>Bacteria</taxon>
        <taxon>Bacillati</taxon>
        <taxon>Actinomycetota</taxon>
        <taxon>Actinomycetes</taxon>
        <taxon>Micrococcales</taxon>
        <taxon>Microbacteriaceae</taxon>
        <taxon>Microbacterium</taxon>
    </lineage>
</organism>
<dbReference type="InterPro" id="IPR025277">
    <property type="entry name" value="Apiosidase-like_cat_dom"/>
</dbReference>
<dbReference type="SUPFAM" id="SSF51445">
    <property type="entry name" value="(Trans)glycosidases"/>
    <property type="match status" value="1"/>
</dbReference>
<dbReference type="InterPro" id="IPR017853">
    <property type="entry name" value="GH"/>
</dbReference>
<gene>
    <name evidence="4" type="ORF">FB391_2765</name>
</gene>
<evidence type="ECO:0000259" key="2">
    <source>
        <dbReference type="Pfam" id="PF16586"/>
    </source>
</evidence>
<evidence type="ECO:0000259" key="3">
    <source>
        <dbReference type="Pfam" id="PF18310"/>
    </source>
</evidence>
<dbReference type="PANTHER" id="PTHR37836">
    <property type="entry name" value="LMO1036 PROTEIN"/>
    <property type="match status" value="1"/>
</dbReference>
<evidence type="ECO:0000313" key="4">
    <source>
        <dbReference type="EMBL" id="TQM25301.1"/>
    </source>
</evidence>
<keyword evidence="5" id="KW-1185">Reference proteome</keyword>
<dbReference type="RefSeq" id="WP_141895191.1">
    <property type="nucleotide sequence ID" value="NZ_BAABLH010000002.1"/>
</dbReference>
<reference evidence="4 5" key="1">
    <citation type="submission" date="2019-06" db="EMBL/GenBank/DDBJ databases">
        <title>Sequencing the genomes of 1000 actinobacteria strains.</title>
        <authorList>
            <person name="Klenk H.-P."/>
        </authorList>
    </citation>
    <scope>NUCLEOTIDE SEQUENCE [LARGE SCALE GENOMIC DNA]</scope>
    <source>
        <strain evidence="4 5">DSM 105492</strain>
    </source>
</reference>
<sequence>MSSPELYRPIELTFDGAAVIPADRTPLTVRLRHAASQAERVVPGFWDGGTTYRARFAADLEGEWTWQTDSADPSLAGRSGAFAVERGDDRGPVRVAHRFHFAHADGTPFRPVGATAYNWLHQDEPLFTQTVDAIAAAGFNKFRFMVFPQGGGYVEHVPALMPFEKTDGRWDVSRPVPAFFQRLERAVEMLGEHGIQADVLIYNAYDRGQFGLNELTESEDAAYLRYLVARLAAYPHVWWSLCNEFDQLERPDDRWDRTGALLAEIDPYDHLRSIHNWIELYDNNQPWVTHASIQNGSVTTDFGRANLYRDVWGKPVVLDEIKYEGDIPERWGHLDAEQLVHQFWVSTAAGCYASHGESFVTPSGSLHMVEGGPLRGDAPARLGFLREVLDGLDIAGLDPIDKWDDPAYVAGIPRRQYVQYLGRSAPTSWPFRLPIGVPGERLQEGDRFEVDVIDTWNMTVTPVGRRFTLTEVQRNDAYDRASAPIDLPEGASIALRITRVGG</sequence>
<dbReference type="Gene3D" id="2.60.40.10">
    <property type="entry name" value="Immunoglobulins"/>
    <property type="match status" value="1"/>
</dbReference>
<evidence type="ECO:0000259" key="1">
    <source>
        <dbReference type="Pfam" id="PF13204"/>
    </source>
</evidence>
<accession>A0A543EUQ5</accession>
<dbReference type="AlphaFoldDB" id="A0A543EUQ5"/>
<feature type="domain" description="Apiosidase-like catalytic" evidence="1">
    <location>
        <begin position="100"/>
        <end position="351"/>
    </location>
</feature>
<dbReference type="OrthoDB" id="127163at2"/>
<name>A0A543EUQ5_9MICO</name>
<dbReference type="GO" id="GO:0005975">
    <property type="term" value="P:carbohydrate metabolic process"/>
    <property type="evidence" value="ECO:0007669"/>
    <property type="project" value="UniProtKB-ARBA"/>
</dbReference>
<evidence type="ECO:0000313" key="5">
    <source>
        <dbReference type="Proteomes" id="UP000320235"/>
    </source>
</evidence>
<dbReference type="Pfam" id="PF18310">
    <property type="entry name" value="DUF5605"/>
    <property type="match status" value="1"/>
</dbReference>
<dbReference type="InterPro" id="IPR041239">
    <property type="entry name" value="DUF5605"/>
</dbReference>
<dbReference type="EMBL" id="VFPE01000003">
    <property type="protein sequence ID" value="TQM25301.1"/>
    <property type="molecule type" value="Genomic_DNA"/>
</dbReference>
<dbReference type="Pfam" id="PF13204">
    <property type="entry name" value="Apiosidase"/>
    <property type="match status" value="1"/>
</dbReference>
<dbReference type="Gene3D" id="3.20.20.80">
    <property type="entry name" value="Glycosidases"/>
    <property type="match status" value="1"/>
</dbReference>
<dbReference type="Pfam" id="PF16586">
    <property type="entry name" value="DUF5060"/>
    <property type="match status" value="1"/>
</dbReference>
<dbReference type="InterPro" id="IPR013783">
    <property type="entry name" value="Ig-like_fold"/>
</dbReference>
<dbReference type="InterPro" id="IPR032260">
    <property type="entry name" value="DUF5060"/>
</dbReference>